<sequence length="107" mass="11641">MSDPSETNEANGAQESGVDSDSIVASCECFRLSPNPIDHAKGCKYRLICERDAAREALLLAAQWGISSDGYSANVSRQIRIWVLNGMQGPAPKAPDYYPPLTQRQPS</sequence>
<accession>A0A934SAZ5</accession>
<keyword evidence="3" id="KW-1185">Reference proteome</keyword>
<protein>
    <submittedName>
        <fullName evidence="2">Uncharacterized protein</fullName>
    </submittedName>
</protein>
<dbReference type="Proteomes" id="UP000603141">
    <property type="component" value="Unassembled WGS sequence"/>
</dbReference>
<gene>
    <name evidence="2" type="ORF">JIN85_19825</name>
</gene>
<comment type="caution">
    <text evidence="2">The sequence shown here is derived from an EMBL/GenBank/DDBJ whole genome shotgun (WGS) entry which is preliminary data.</text>
</comment>
<organism evidence="2 3">
    <name type="scientific">Luteolibacter pohnpeiensis</name>
    <dbReference type="NCBI Taxonomy" id="454153"/>
    <lineage>
        <taxon>Bacteria</taxon>
        <taxon>Pseudomonadati</taxon>
        <taxon>Verrucomicrobiota</taxon>
        <taxon>Verrucomicrobiia</taxon>
        <taxon>Verrucomicrobiales</taxon>
        <taxon>Verrucomicrobiaceae</taxon>
        <taxon>Luteolibacter</taxon>
    </lineage>
</organism>
<name>A0A934SAZ5_9BACT</name>
<feature type="region of interest" description="Disordered" evidence="1">
    <location>
        <begin position="1"/>
        <end position="20"/>
    </location>
</feature>
<dbReference type="RefSeq" id="WP_200274083.1">
    <property type="nucleotide sequence ID" value="NZ_JAENIJ010000072.1"/>
</dbReference>
<evidence type="ECO:0000256" key="1">
    <source>
        <dbReference type="SAM" id="MobiDB-lite"/>
    </source>
</evidence>
<feature type="compositionally biased region" description="Polar residues" evidence="1">
    <location>
        <begin position="1"/>
        <end position="19"/>
    </location>
</feature>
<reference evidence="2" key="1">
    <citation type="submission" date="2021-01" db="EMBL/GenBank/DDBJ databases">
        <title>Modified the classification status of verrucomicrobia.</title>
        <authorList>
            <person name="Feng X."/>
        </authorList>
    </citation>
    <scope>NUCLEOTIDE SEQUENCE</scope>
    <source>
        <strain evidence="2">KCTC 22041</strain>
    </source>
</reference>
<proteinExistence type="predicted"/>
<dbReference type="AlphaFoldDB" id="A0A934SAZ5"/>
<dbReference type="EMBL" id="JAENIJ010000072">
    <property type="protein sequence ID" value="MBK1884670.1"/>
    <property type="molecule type" value="Genomic_DNA"/>
</dbReference>
<evidence type="ECO:0000313" key="2">
    <source>
        <dbReference type="EMBL" id="MBK1884670.1"/>
    </source>
</evidence>
<evidence type="ECO:0000313" key="3">
    <source>
        <dbReference type="Proteomes" id="UP000603141"/>
    </source>
</evidence>